<name>A0A6J5FFK5_9BURK</name>
<dbReference type="AlphaFoldDB" id="A0A6J5FFK5"/>
<dbReference type="Proteomes" id="UP000494119">
    <property type="component" value="Unassembled WGS sequence"/>
</dbReference>
<protein>
    <recommendedName>
        <fullName evidence="3">Siphovirus Gp157</fullName>
    </recommendedName>
</protein>
<dbReference type="EMBL" id="CADIKL010000003">
    <property type="protein sequence ID" value="CAB3779255.1"/>
    <property type="molecule type" value="Genomic_DNA"/>
</dbReference>
<organism evidence="1 2">
    <name type="scientific">Paraburkholderia caffeinitolerans</name>
    <dbReference type="NCBI Taxonomy" id="1723730"/>
    <lineage>
        <taxon>Bacteria</taxon>
        <taxon>Pseudomonadati</taxon>
        <taxon>Pseudomonadota</taxon>
        <taxon>Betaproteobacteria</taxon>
        <taxon>Burkholderiales</taxon>
        <taxon>Burkholderiaceae</taxon>
        <taxon>Paraburkholderia</taxon>
    </lineage>
</organism>
<dbReference type="InterPro" id="IPR008840">
    <property type="entry name" value="Sipho_Gp157"/>
</dbReference>
<gene>
    <name evidence="1" type="ORF">LMG28688_00780</name>
</gene>
<dbReference type="RefSeq" id="WP_175194226.1">
    <property type="nucleotide sequence ID" value="NZ_CADIKL010000003.1"/>
</dbReference>
<evidence type="ECO:0008006" key="3">
    <source>
        <dbReference type="Google" id="ProtNLM"/>
    </source>
</evidence>
<evidence type="ECO:0000313" key="2">
    <source>
        <dbReference type="Proteomes" id="UP000494119"/>
    </source>
</evidence>
<accession>A0A6J5FFK5</accession>
<reference evidence="1 2" key="1">
    <citation type="submission" date="2020-04" db="EMBL/GenBank/DDBJ databases">
        <authorList>
            <person name="De Canck E."/>
        </authorList>
    </citation>
    <scope>NUCLEOTIDE SEQUENCE [LARGE SCALE GENOMIC DNA]</scope>
    <source>
        <strain evidence="1 2">LMG 28688</strain>
    </source>
</reference>
<sequence>MSLSLYNLTGQWLEMRNQLADAGFDETTIADTLDAESGEYDEKVSRVAMVIEEFDAMADAKKALAKKFTEEATLLENRSKSLRSYLSNSLATTGRTSVDHPLIRVKLYIGRDDQIIISNPDDVPINFLRTKSETFPDKTAIKAALKSGGKVPGAELVKKDRLTFLH</sequence>
<dbReference type="Pfam" id="PF05565">
    <property type="entry name" value="Sipho_Gp157"/>
    <property type="match status" value="1"/>
</dbReference>
<evidence type="ECO:0000313" key="1">
    <source>
        <dbReference type="EMBL" id="CAB3779255.1"/>
    </source>
</evidence>
<proteinExistence type="predicted"/>
<keyword evidence="2" id="KW-1185">Reference proteome</keyword>